<evidence type="ECO:0000256" key="6">
    <source>
        <dbReference type="ARBA" id="ARBA00022630"/>
    </source>
</evidence>
<name>A0A8C0HCC2_CHEAB</name>
<evidence type="ECO:0000256" key="9">
    <source>
        <dbReference type="ARBA" id="ARBA00022827"/>
    </source>
</evidence>
<keyword evidence="10" id="KW-0521">NADP</keyword>
<keyword evidence="6" id="KW-0285">Flavoprotein</keyword>
<protein>
    <recommendedName>
        <fullName evidence="16">All-trans-retinol 13,14-reductase</fullName>
        <ecNumber evidence="15">1.3.99.23</ecNumber>
    </recommendedName>
    <alternativeName>
        <fullName evidence="19">All-trans-13,14-dihydroretinol saturase</fullName>
    </alternativeName>
    <alternativeName>
        <fullName evidence="18">PPAR-alpha-regulated and starvation-induced gene protein</fullName>
    </alternativeName>
</protein>
<dbReference type="PANTHER" id="PTHR46091:SF1">
    <property type="entry name" value="ALL-TRANS-RETINOL 13,14-REDUCTASE"/>
    <property type="match status" value="1"/>
</dbReference>
<keyword evidence="13" id="KW-0443">Lipid metabolism</keyword>
<organism evidence="20 21">
    <name type="scientific">Chelonoidis abingdonii</name>
    <name type="common">Abingdon island giant tortoise</name>
    <name type="synonym">Testudo abingdonii</name>
    <dbReference type="NCBI Taxonomy" id="106734"/>
    <lineage>
        <taxon>Eukaryota</taxon>
        <taxon>Metazoa</taxon>
        <taxon>Chordata</taxon>
        <taxon>Craniata</taxon>
        <taxon>Vertebrata</taxon>
        <taxon>Euteleostomi</taxon>
        <taxon>Archelosauria</taxon>
        <taxon>Testudinata</taxon>
        <taxon>Testudines</taxon>
        <taxon>Cryptodira</taxon>
        <taxon>Durocryptodira</taxon>
        <taxon>Testudinoidea</taxon>
        <taxon>Testudinidae</taxon>
        <taxon>Chelonoidis</taxon>
    </lineage>
</organism>
<dbReference type="Pfam" id="PF13450">
    <property type="entry name" value="NAD_binding_8"/>
    <property type="match status" value="1"/>
</dbReference>
<comment type="subcellular location">
    <subcellularLocation>
        <location evidence="4">Endoplasmic reticulum membrane</location>
        <topology evidence="4">Peripheral membrane protein</topology>
    </subcellularLocation>
</comment>
<sequence length="597" mass="65478">SAQADIHRLAVLKLLRGSSSPNPFSADCRRPPAPLVTDKDVRKKVIKQAFSAAKVPENLDAVVIGSGIGGLAAAVLLSKAGKRVLVLEQHGKAGGCCHTFSKKGFEFDVGIHYIGQLGERSLMRFLVDQLTEGQLQWSKMPSVFDAVVLGEPGNGKTYRLYSGNKEYVEGLKKQFPDEAVAIEKFVRLVKRVAQGTTHMVILKMVPVPLVKFLSRTGLLAWFSPFFKMTSRSLTDVVNELTTNEELRAVFSYIFPTYGVLPASTSFSLHAILVDHYMEGAWYPRGGPSEIAFHTIPVIKQAGGAVLTKAAVQSILVNADGKACGVSVQKGQDLVNIFAPIVISDAGIFNTYERLLPAEIRTLPDIQAQLHMVDHGISGLSVFIGLNGSKEELGLEGTNYFIYSHQNLDEAMPLPQEEAAENIPILFVTSPSSKDPTWQERYPGKSTLCILALAQYEWFEEWKEETVQKRGAEYESLKNAMVESILKTVLKLYPHLEDKCISSGSPLTNQHYIASPKGELYGAAHSISRLQAEATAILRSQTCVPNLYLTGQDICLCGFMGALQGAVLCASAVLQRNLYSDMLRLWRNSPANNSKKKD</sequence>
<keyword evidence="9" id="KW-0274">FAD</keyword>
<evidence type="ECO:0000256" key="19">
    <source>
        <dbReference type="ARBA" id="ARBA00080843"/>
    </source>
</evidence>
<dbReference type="FunFam" id="3.50.50.60:FF:000139">
    <property type="entry name" value="All-trans-retinol 13,14-reductase"/>
    <property type="match status" value="1"/>
</dbReference>
<evidence type="ECO:0000256" key="4">
    <source>
        <dbReference type="ARBA" id="ARBA00004406"/>
    </source>
</evidence>
<comment type="catalytic activity">
    <reaction evidence="17">
        <text>all-trans-13,14-dihydroretinol + A = all-trans-retinol + AH2</text>
        <dbReference type="Rhea" id="RHEA:19193"/>
        <dbReference type="ChEBI" id="CHEBI:13193"/>
        <dbReference type="ChEBI" id="CHEBI:17336"/>
        <dbReference type="ChEBI" id="CHEBI:17499"/>
        <dbReference type="ChEBI" id="CHEBI:52075"/>
        <dbReference type="EC" id="1.3.99.23"/>
    </reaction>
</comment>
<comment type="cofactor">
    <cofactor evidence="2">
        <name>NADP(+)</name>
        <dbReference type="ChEBI" id="CHEBI:58349"/>
    </cofactor>
</comment>
<comment type="similarity">
    <text evidence="5">Belongs to the carotenoid/retinoid oxidoreductase family. CrtISO subfamily.</text>
</comment>
<evidence type="ECO:0000313" key="20">
    <source>
        <dbReference type="Ensembl" id="ENSCABP00000020919.1"/>
    </source>
</evidence>
<evidence type="ECO:0000256" key="18">
    <source>
        <dbReference type="ARBA" id="ARBA00077112"/>
    </source>
</evidence>
<comment type="cofactor">
    <cofactor evidence="1">
        <name>NAD(+)</name>
        <dbReference type="ChEBI" id="CHEBI:57540"/>
    </cofactor>
</comment>
<dbReference type="PRINTS" id="PR00411">
    <property type="entry name" value="PNDRDTASEI"/>
</dbReference>
<evidence type="ECO:0000256" key="15">
    <source>
        <dbReference type="ARBA" id="ARBA00038979"/>
    </source>
</evidence>
<dbReference type="GeneTree" id="ENSGT00390000017613"/>
<dbReference type="GO" id="GO:0051786">
    <property type="term" value="F:all-trans-retinol 13,14-reductase activity"/>
    <property type="evidence" value="ECO:0007669"/>
    <property type="project" value="UniProtKB-EC"/>
</dbReference>
<evidence type="ECO:0000313" key="21">
    <source>
        <dbReference type="Proteomes" id="UP000694404"/>
    </source>
</evidence>
<evidence type="ECO:0000256" key="12">
    <source>
        <dbReference type="ARBA" id="ARBA00023027"/>
    </source>
</evidence>
<dbReference type="Gene3D" id="3.50.50.60">
    <property type="entry name" value="FAD/NAD(P)-binding domain"/>
    <property type="match status" value="2"/>
</dbReference>
<evidence type="ECO:0000256" key="10">
    <source>
        <dbReference type="ARBA" id="ARBA00022857"/>
    </source>
</evidence>
<dbReference type="InterPro" id="IPR052206">
    <property type="entry name" value="Retinol_saturase"/>
</dbReference>
<evidence type="ECO:0000256" key="13">
    <source>
        <dbReference type="ARBA" id="ARBA00023098"/>
    </source>
</evidence>
<keyword evidence="14" id="KW-0472">Membrane</keyword>
<keyword evidence="12" id="KW-0520">NAD</keyword>
<evidence type="ECO:0000256" key="17">
    <source>
        <dbReference type="ARBA" id="ARBA00048815"/>
    </source>
</evidence>
<accession>A0A8C0HCC2</accession>
<dbReference type="AlphaFoldDB" id="A0A8C0HCC2"/>
<evidence type="ECO:0000256" key="2">
    <source>
        <dbReference type="ARBA" id="ARBA00001937"/>
    </source>
</evidence>
<dbReference type="Ensembl" id="ENSCABT00000022921.1">
    <property type="protein sequence ID" value="ENSCABP00000020919.1"/>
    <property type="gene ID" value="ENSCABG00000014706.1"/>
</dbReference>
<dbReference type="GO" id="GO:0005789">
    <property type="term" value="C:endoplasmic reticulum membrane"/>
    <property type="evidence" value="ECO:0007669"/>
    <property type="project" value="UniProtKB-SubCell"/>
</dbReference>
<evidence type="ECO:0000256" key="16">
    <source>
        <dbReference type="ARBA" id="ARBA00041141"/>
    </source>
</evidence>
<evidence type="ECO:0000256" key="1">
    <source>
        <dbReference type="ARBA" id="ARBA00001911"/>
    </source>
</evidence>
<dbReference type="SUPFAM" id="SSF51905">
    <property type="entry name" value="FAD/NAD(P)-binding domain"/>
    <property type="match status" value="1"/>
</dbReference>
<reference evidence="20" key="2">
    <citation type="submission" date="2025-09" db="UniProtKB">
        <authorList>
            <consortium name="Ensembl"/>
        </authorList>
    </citation>
    <scope>IDENTIFICATION</scope>
</reference>
<proteinExistence type="inferred from homology"/>
<evidence type="ECO:0000256" key="8">
    <source>
        <dbReference type="ARBA" id="ARBA00022824"/>
    </source>
</evidence>
<evidence type="ECO:0000256" key="7">
    <source>
        <dbReference type="ARBA" id="ARBA00022729"/>
    </source>
</evidence>
<gene>
    <name evidence="20" type="primary">RETSAT</name>
</gene>
<evidence type="ECO:0000256" key="11">
    <source>
        <dbReference type="ARBA" id="ARBA00023002"/>
    </source>
</evidence>
<keyword evidence="8" id="KW-0256">Endoplasmic reticulum</keyword>
<dbReference type="EC" id="1.3.99.23" evidence="15"/>
<dbReference type="PANTHER" id="PTHR46091">
    <property type="entry name" value="BLR7054 PROTEIN"/>
    <property type="match status" value="1"/>
</dbReference>
<evidence type="ECO:0000256" key="14">
    <source>
        <dbReference type="ARBA" id="ARBA00023136"/>
    </source>
</evidence>
<evidence type="ECO:0000256" key="5">
    <source>
        <dbReference type="ARBA" id="ARBA00005855"/>
    </source>
</evidence>
<evidence type="ECO:0000256" key="3">
    <source>
        <dbReference type="ARBA" id="ARBA00001974"/>
    </source>
</evidence>
<dbReference type="Proteomes" id="UP000694404">
    <property type="component" value="Unplaced"/>
</dbReference>
<keyword evidence="11" id="KW-0560">Oxidoreductase</keyword>
<reference evidence="20" key="1">
    <citation type="submission" date="2025-08" db="UniProtKB">
        <authorList>
            <consortium name="Ensembl"/>
        </authorList>
    </citation>
    <scope>IDENTIFICATION</scope>
</reference>
<keyword evidence="21" id="KW-1185">Reference proteome</keyword>
<comment type="cofactor">
    <cofactor evidence="3">
        <name>FAD</name>
        <dbReference type="ChEBI" id="CHEBI:57692"/>
    </cofactor>
</comment>
<keyword evidence="7" id="KW-0732">Signal</keyword>
<dbReference type="FunFam" id="3.50.50.60:FF:000178">
    <property type="entry name" value="All-trans-retinol 13,14-reductase"/>
    <property type="match status" value="1"/>
</dbReference>
<dbReference type="InterPro" id="IPR036188">
    <property type="entry name" value="FAD/NAD-bd_sf"/>
</dbReference>